<gene>
    <name evidence="1" type="ORF">M5X16_13465</name>
    <name evidence="2" type="ORF">PC41400_20445</name>
</gene>
<dbReference type="OrthoDB" id="9790023at2"/>
<evidence type="ECO:0000313" key="1">
    <source>
        <dbReference type="EMBL" id="MCY9596784.1"/>
    </source>
</evidence>
<organism evidence="2 3">
    <name type="scientific">Paenibacillus chitinolyticus</name>
    <dbReference type="NCBI Taxonomy" id="79263"/>
    <lineage>
        <taxon>Bacteria</taxon>
        <taxon>Bacillati</taxon>
        <taxon>Bacillota</taxon>
        <taxon>Bacilli</taxon>
        <taxon>Bacillales</taxon>
        <taxon>Paenibacillaceae</taxon>
        <taxon>Paenibacillus</taxon>
    </lineage>
</organism>
<evidence type="ECO:0000313" key="4">
    <source>
        <dbReference type="Proteomes" id="UP001527202"/>
    </source>
</evidence>
<proteinExistence type="predicted"/>
<dbReference type="GO" id="GO:0016811">
    <property type="term" value="F:hydrolase activity, acting on carbon-nitrogen (but not peptide) bonds, in linear amides"/>
    <property type="evidence" value="ECO:0007669"/>
    <property type="project" value="TreeGrafter"/>
</dbReference>
<dbReference type="Proteomes" id="UP000288943">
    <property type="component" value="Chromosome"/>
</dbReference>
<dbReference type="PANTHER" id="PTHR12993:SF11">
    <property type="entry name" value="N-ACETYLGLUCOSAMINYL-PHOSPHATIDYLINOSITOL DE-N-ACETYLASE"/>
    <property type="match status" value="1"/>
</dbReference>
<accession>A0A410WZZ7</accession>
<dbReference type="InterPro" id="IPR003737">
    <property type="entry name" value="GlcNAc_PI_deacetylase-related"/>
</dbReference>
<dbReference type="InterPro" id="IPR024078">
    <property type="entry name" value="LmbE-like_dom_sf"/>
</dbReference>
<dbReference type="Gene3D" id="3.40.50.10320">
    <property type="entry name" value="LmbE-like"/>
    <property type="match status" value="1"/>
</dbReference>
<protein>
    <submittedName>
        <fullName evidence="2">PIG-L family deacetylase</fullName>
    </submittedName>
</protein>
<dbReference type="PANTHER" id="PTHR12993">
    <property type="entry name" value="N-ACETYLGLUCOSAMINYL-PHOSPHATIDYLINOSITOL DE-N-ACETYLASE-RELATED"/>
    <property type="match status" value="1"/>
</dbReference>
<dbReference type="RefSeq" id="WP_042227294.1">
    <property type="nucleotide sequence ID" value="NZ_CP026520.1"/>
</dbReference>
<dbReference type="SUPFAM" id="SSF102588">
    <property type="entry name" value="LmbE-like"/>
    <property type="match status" value="1"/>
</dbReference>
<reference evidence="1 4" key="2">
    <citation type="submission" date="2022-05" db="EMBL/GenBank/DDBJ databases">
        <title>Genome Sequencing of Bee-Associated Microbes.</title>
        <authorList>
            <person name="Dunlap C."/>
        </authorList>
    </citation>
    <scope>NUCLEOTIDE SEQUENCE [LARGE SCALE GENOMIC DNA]</scope>
    <source>
        <strain evidence="1 4">NRRL B-23120</strain>
    </source>
</reference>
<dbReference type="GeneID" id="95377165"/>
<dbReference type="EMBL" id="JAMDMJ010000015">
    <property type="protein sequence ID" value="MCY9596784.1"/>
    <property type="molecule type" value="Genomic_DNA"/>
</dbReference>
<dbReference type="EMBL" id="CP026520">
    <property type="protein sequence ID" value="QAV19897.1"/>
    <property type="molecule type" value="Genomic_DNA"/>
</dbReference>
<name>A0A410WZZ7_9BACL</name>
<dbReference type="Proteomes" id="UP001527202">
    <property type="component" value="Unassembled WGS sequence"/>
</dbReference>
<evidence type="ECO:0000313" key="3">
    <source>
        <dbReference type="Proteomes" id="UP000288943"/>
    </source>
</evidence>
<reference evidence="2 3" key="1">
    <citation type="submission" date="2018-01" db="EMBL/GenBank/DDBJ databases">
        <title>The whole genome sequencing and assembly of Paenibacillus chitinolyticus KCCM 41400 strain.</title>
        <authorList>
            <person name="Kim J.-Y."/>
            <person name="Park M.-K."/>
            <person name="Lee Y.-J."/>
            <person name="Yi H."/>
            <person name="Bahn Y.-S."/>
            <person name="Kim J.F."/>
            <person name="Lee D.-W."/>
        </authorList>
    </citation>
    <scope>NUCLEOTIDE SEQUENCE [LARGE SCALE GENOMIC DNA]</scope>
    <source>
        <strain evidence="2 3">KCCM 41400</strain>
    </source>
</reference>
<evidence type="ECO:0000313" key="2">
    <source>
        <dbReference type="EMBL" id="QAV19897.1"/>
    </source>
</evidence>
<dbReference type="AlphaFoldDB" id="A0A410WZZ7"/>
<keyword evidence="4" id="KW-1185">Reference proteome</keyword>
<sequence length="233" mass="25416">MAPVVAFIYAHPDDESFGSACLIRSLADRGIRSVLLCATRGDAGRPGPLGPMTPEQLADAREVELQTACDLLGVSDVMHLGLPDGKLAGMDRPALADAVAEFLNETGASVVVTFPEDGISGHPDHIAIHHAVNEAVLGGRCPHVQKYYYNLPSYRDMADAPSVVRLETAPYWKIKAQALLAHRSQRFSVEKAFGGSETLQESKDFPYESFGLVWLRGEKNPVRKEEYVLDDLI</sequence>
<dbReference type="KEGG" id="pchi:PC41400_20445"/>
<dbReference type="Pfam" id="PF02585">
    <property type="entry name" value="PIG-L"/>
    <property type="match status" value="1"/>
</dbReference>